<feature type="region of interest" description="Disordered" evidence="4">
    <location>
        <begin position="55"/>
        <end position="112"/>
    </location>
</feature>
<dbReference type="GO" id="GO:0030154">
    <property type="term" value="P:cell differentiation"/>
    <property type="evidence" value="ECO:0007669"/>
    <property type="project" value="UniProtKB-KW"/>
</dbReference>
<dbReference type="STRING" id="4577.A0A1D6MFX1"/>
<sequence length="131" mass="14340">MRRPHAAAAATALAALLLLVLCLAAALTRHGSGICQQAGRTPTRKMLLAMTISFDDDDAAASPSPSGHHRHPHHHHQHQHHHHHHAGRRRWNRRQGTIPPPSDDAGEAQAVDPRYGVQKRLVPSGPNPLHH</sequence>
<dbReference type="Gramene" id="Zm00001eb119950_T001">
    <property type="protein sequence ID" value="Zm00001eb119950_P001"/>
    <property type="gene ID" value="Zm00001eb119950"/>
</dbReference>
<evidence type="ECO:0000256" key="1">
    <source>
        <dbReference type="ARBA" id="ARBA00005416"/>
    </source>
</evidence>
<dbReference type="InterPro" id="IPR039618">
    <property type="entry name" value="CLE9-13"/>
</dbReference>
<dbReference type="EnsemblPlants" id="Zm00001eb119950_T001">
    <property type="protein sequence ID" value="Zm00001eb119950_P001"/>
    <property type="gene ID" value="Zm00001eb119950"/>
</dbReference>
<organism evidence="6">
    <name type="scientific">Zea mays</name>
    <name type="common">Maize</name>
    <dbReference type="NCBI Taxonomy" id="4577"/>
    <lineage>
        <taxon>Eukaryota</taxon>
        <taxon>Viridiplantae</taxon>
        <taxon>Streptophyta</taxon>
        <taxon>Embryophyta</taxon>
        <taxon>Tracheophyta</taxon>
        <taxon>Spermatophyta</taxon>
        <taxon>Magnoliopsida</taxon>
        <taxon>Liliopsida</taxon>
        <taxon>Poales</taxon>
        <taxon>Poaceae</taxon>
        <taxon>PACMAD clade</taxon>
        <taxon>Panicoideae</taxon>
        <taxon>Andropogonodae</taxon>
        <taxon>Andropogoneae</taxon>
        <taxon>Tripsacinae</taxon>
        <taxon>Zea</taxon>
    </lineage>
</organism>
<evidence type="ECO:0000313" key="7">
    <source>
        <dbReference type="EnsemblPlants" id="Zm00001eb119950_P001"/>
    </source>
</evidence>
<evidence type="ECO:0000256" key="4">
    <source>
        <dbReference type="SAM" id="MobiDB-lite"/>
    </source>
</evidence>
<name>A0A1D6MFX1_MAIZE</name>
<evidence type="ECO:0000313" key="6">
    <source>
        <dbReference type="EMBL" id="ONM28463.1"/>
    </source>
</evidence>
<gene>
    <name evidence="6" type="ORF">ZEAMMB73_Zm00001d039367</name>
</gene>
<keyword evidence="5" id="KW-0732">Signal</keyword>
<dbReference type="PANTHER" id="PTHR34359">
    <property type="entry name" value="CLAVATA3/ESR (CLE)-RELATED PROTEIN 10"/>
    <property type="match status" value="1"/>
</dbReference>
<feature type="signal peptide" evidence="5">
    <location>
        <begin position="1"/>
        <end position="24"/>
    </location>
</feature>
<dbReference type="Proteomes" id="UP000007305">
    <property type="component" value="Chromosome 3"/>
</dbReference>
<dbReference type="OMA" id="HNADRRW"/>
<keyword evidence="2" id="KW-0217">Developmental protein</keyword>
<dbReference type="PANTHER" id="PTHR34359:SF24">
    <property type="entry name" value="INACTIVE PROTEIN FON2 SPARE1"/>
    <property type="match status" value="1"/>
</dbReference>
<evidence type="ECO:0000256" key="5">
    <source>
        <dbReference type="SAM" id="SignalP"/>
    </source>
</evidence>
<accession>A0A1D6MFX1</accession>
<dbReference type="ExpressionAtlas" id="A0A1D6MFX1">
    <property type="expression patterns" value="baseline and differential"/>
</dbReference>
<evidence type="ECO:0000256" key="2">
    <source>
        <dbReference type="ARBA" id="ARBA00022473"/>
    </source>
</evidence>
<dbReference type="PaxDb" id="4577-GRMZM2G102770_P01"/>
<feature type="compositionally biased region" description="Basic residues" evidence="4">
    <location>
        <begin position="67"/>
        <end position="93"/>
    </location>
</feature>
<comment type="similarity">
    <text evidence="1">Belongs to the CLV3/ESR signal peptide family.</text>
</comment>
<protein>
    <submittedName>
        <fullName evidence="6">FON2 SPARE1</fullName>
    </submittedName>
</protein>
<reference evidence="7" key="2">
    <citation type="submission" date="2019-07" db="EMBL/GenBank/DDBJ databases">
        <authorList>
            <person name="Seetharam A."/>
            <person name="Woodhouse M."/>
            <person name="Cannon E."/>
        </authorList>
    </citation>
    <scope>NUCLEOTIDE SEQUENCE [LARGE SCALE GENOMIC DNA]</scope>
    <source>
        <strain evidence="7">cv. B73</strain>
    </source>
</reference>
<reference evidence="7" key="3">
    <citation type="submission" date="2021-05" db="UniProtKB">
        <authorList>
            <consortium name="EnsemblPlants"/>
        </authorList>
    </citation>
    <scope>IDENTIFICATION</scope>
    <source>
        <strain evidence="7">cv. B73</strain>
    </source>
</reference>
<dbReference type="EMBL" id="CM007649">
    <property type="protein sequence ID" value="ONM28463.1"/>
    <property type="molecule type" value="Genomic_DNA"/>
</dbReference>
<keyword evidence="8" id="KW-1185">Reference proteome</keyword>
<proteinExistence type="inferred from homology"/>
<dbReference type="eggNOG" id="ENOG502S8TY">
    <property type="taxonomic scope" value="Eukaryota"/>
</dbReference>
<reference evidence="6 8" key="1">
    <citation type="submission" date="2015-12" db="EMBL/GenBank/DDBJ databases">
        <title>Update maize B73 reference genome by single molecule sequencing technologies.</title>
        <authorList>
            <consortium name="Maize Genome Sequencing Project"/>
            <person name="Ware D."/>
        </authorList>
    </citation>
    <scope>NUCLEOTIDE SEQUENCE [LARGE SCALE GENOMIC DNA]</scope>
    <source>
        <strain evidence="8">cv. B73</strain>
        <tissue evidence="6">Seedling</tissue>
    </source>
</reference>
<evidence type="ECO:0000256" key="3">
    <source>
        <dbReference type="ARBA" id="ARBA00022782"/>
    </source>
</evidence>
<feature type="chain" id="PRO_5010807013" evidence="5">
    <location>
        <begin position="25"/>
        <end position="131"/>
    </location>
</feature>
<evidence type="ECO:0000313" key="8">
    <source>
        <dbReference type="Proteomes" id="UP000007305"/>
    </source>
</evidence>
<keyword evidence="3" id="KW-0221">Differentiation</keyword>
<dbReference type="AlphaFoldDB" id="A0A1D6MFX1"/>